<organism evidence="2 3">
    <name type="scientific">Cirrhinus molitorella</name>
    <name type="common">mud carp</name>
    <dbReference type="NCBI Taxonomy" id="172907"/>
    <lineage>
        <taxon>Eukaryota</taxon>
        <taxon>Metazoa</taxon>
        <taxon>Chordata</taxon>
        <taxon>Craniata</taxon>
        <taxon>Vertebrata</taxon>
        <taxon>Euteleostomi</taxon>
        <taxon>Actinopterygii</taxon>
        <taxon>Neopterygii</taxon>
        <taxon>Teleostei</taxon>
        <taxon>Ostariophysi</taxon>
        <taxon>Cypriniformes</taxon>
        <taxon>Cyprinidae</taxon>
        <taxon>Labeoninae</taxon>
        <taxon>Labeonini</taxon>
        <taxon>Cirrhinus</taxon>
    </lineage>
</organism>
<proteinExistence type="predicted"/>
<gene>
    <name evidence="2" type="ORF">QQF64_021503</name>
</gene>
<evidence type="ECO:0000313" key="3">
    <source>
        <dbReference type="Proteomes" id="UP001558613"/>
    </source>
</evidence>
<sequence>MHINDTRRREREVRTSDRWVETHTHTHSAQRKSSSVSVRVVSSRSPPDVFLSVLDFSGELRGTSAVLNPNRTSWRTPTRSQTQIGDPLCFCGFLEFAQDLIDAVSWISWRSVLLSFGRLASFGGS</sequence>
<comment type="caution">
    <text evidence="2">The sequence shown here is derived from an EMBL/GenBank/DDBJ whole genome shotgun (WGS) entry which is preliminary data.</text>
</comment>
<name>A0ABR3L728_9TELE</name>
<evidence type="ECO:0000256" key="1">
    <source>
        <dbReference type="SAM" id="MobiDB-lite"/>
    </source>
</evidence>
<accession>A0ABR3L728</accession>
<evidence type="ECO:0000313" key="2">
    <source>
        <dbReference type="EMBL" id="KAL1248185.1"/>
    </source>
</evidence>
<keyword evidence="3" id="KW-1185">Reference proteome</keyword>
<dbReference type="Proteomes" id="UP001558613">
    <property type="component" value="Unassembled WGS sequence"/>
</dbReference>
<dbReference type="EMBL" id="JAYMGO010000024">
    <property type="protein sequence ID" value="KAL1248185.1"/>
    <property type="molecule type" value="Genomic_DNA"/>
</dbReference>
<reference evidence="2 3" key="1">
    <citation type="submission" date="2023-09" db="EMBL/GenBank/DDBJ databases">
        <authorList>
            <person name="Wang M."/>
        </authorList>
    </citation>
    <scope>NUCLEOTIDE SEQUENCE [LARGE SCALE GENOMIC DNA]</scope>
    <source>
        <strain evidence="2">GT-2023</strain>
        <tissue evidence="2">Liver</tissue>
    </source>
</reference>
<protein>
    <submittedName>
        <fullName evidence="2">Uncharacterized protein</fullName>
    </submittedName>
</protein>
<feature type="compositionally biased region" description="Basic and acidic residues" evidence="1">
    <location>
        <begin position="1"/>
        <end position="24"/>
    </location>
</feature>
<feature type="region of interest" description="Disordered" evidence="1">
    <location>
        <begin position="1"/>
        <end position="39"/>
    </location>
</feature>